<feature type="compositionally biased region" description="Low complexity" evidence="1">
    <location>
        <begin position="487"/>
        <end position="496"/>
    </location>
</feature>
<dbReference type="CDD" id="cd00090">
    <property type="entry name" value="HTH_ARSR"/>
    <property type="match status" value="1"/>
</dbReference>
<dbReference type="Gene3D" id="1.10.10.10">
    <property type="entry name" value="Winged helix-like DNA-binding domain superfamily/Winged helix DNA-binding domain"/>
    <property type="match status" value="1"/>
</dbReference>
<comment type="caution">
    <text evidence="2">The sequence shown here is derived from an EMBL/GenBank/DDBJ whole genome shotgun (WGS) entry which is preliminary data.</text>
</comment>
<dbReference type="AlphaFoldDB" id="A0A1F7RFA1"/>
<proteinExistence type="predicted"/>
<dbReference type="Pfam" id="PF25212">
    <property type="entry name" value="HVO_A0114"/>
    <property type="match status" value="1"/>
</dbReference>
<evidence type="ECO:0000313" key="2">
    <source>
        <dbReference type="EMBL" id="OGL40245.1"/>
    </source>
</evidence>
<dbReference type="InterPro" id="IPR036388">
    <property type="entry name" value="WH-like_DNA-bd_sf"/>
</dbReference>
<reference evidence="2 3" key="1">
    <citation type="journal article" date="2016" name="Nat. Commun.">
        <title>Thousands of microbial genomes shed light on interconnected biogeochemical processes in an aquifer system.</title>
        <authorList>
            <person name="Anantharaman K."/>
            <person name="Brown C.T."/>
            <person name="Hug L.A."/>
            <person name="Sharon I."/>
            <person name="Castelle C.J."/>
            <person name="Probst A.J."/>
            <person name="Thomas B.C."/>
            <person name="Singh A."/>
            <person name="Wilkins M.J."/>
            <person name="Karaoz U."/>
            <person name="Brodie E.L."/>
            <person name="Williams K.H."/>
            <person name="Hubbard S.S."/>
            <person name="Banfield J.F."/>
        </authorList>
    </citation>
    <scope>NUCLEOTIDE SEQUENCE [LARGE SCALE GENOMIC DNA]</scope>
</reference>
<dbReference type="EMBL" id="MGDB01000104">
    <property type="protein sequence ID" value="OGL40245.1"/>
    <property type="molecule type" value="Genomic_DNA"/>
</dbReference>
<evidence type="ECO:0000313" key="3">
    <source>
        <dbReference type="Proteomes" id="UP000178526"/>
    </source>
</evidence>
<dbReference type="Gene3D" id="3.40.50.300">
    <property type="entry name" value="P-loop containing nucleotide triphosphate hydrolases"/>
    <property type="match status" value="1"/>
</dbReference>
<dbReference type="InterPro" id="IPR011991">
    <property type="entry name" value="ArsR-like_HTH"/>
</dbReference>
<evidence type="ECO:0000256" key="1">
    <source>
        <dbReference type="SAM" id="MobiDB-lite"/>
    </source>
</evidence>
<protein>
    <submittedName>
        <fullName evidence="2">Uncharacterized protein</fullName>
    </submittedName>
</protein>
<dbReference type="Proteomes" id="UP000178526">
    <property type="component" value="Unassembled WGS sequence"/>
</dbReference>
<feature type="region of interest" description="Disordered" evidence="1">
    <location>
        <begin position="470"/>
        <end position="507"/>
    </location>
</feature>
<accession>A0A1F7RFA1</accession>
<dbReference type="Pfam" id="PF13481">
    <property type="entry name" value="AAA_25"/>
    <property type="match status" value="1"/>
</dbReference>
<dbReference type="InterPro" id="IPR027417">
    <property type="entry name" value="P-loop_NTPase"/>
</dbReference>
<sequence length="529" mass="60033">MEIRRIKVDLSQEKKILTYMIVSDQFLTNIIPIFKKEYLNGSGAETVAKWCIDYYKQYEKAPGKHIEDIFEREVREGKLDESTEKYTEKVLSDLSDQYENTAEELNVNYLLDEAKKLFKEKELQTLISNIRKGLDIKNIDYAYSKLYEFMAEVNEGMSSSLQGHTANELLSMDLPDKVFHVKDLLSVGADLLAGPPKIGKSWMALQIAIATSFGCEFLGEPVQQGGVLYLALEDSFSRIKKRLLYMLMGELPPDNLHFHTIWPQVGAGGIEAMEDFLKKHDGIKLIVVDVLEKIRQTRNLRGNPYSDDYDAIGILKRLADKYGIAILILHHTRKADAADWIEKISGTMGHLGAADTILLLDRKRGQNEAILKITSRDADSPNLSIEFCPDNGHWKLLGEADEWDTTPERREIIEVMREKDRPMMLKEIAEALDKSVSNVAQLLSKLEKTGIVIKKGYGQYVLNTYKTTKSNKSDNSENNINEGFGINTNKTNKTNKSTYTDATGNNGSLKSRVLHRVMERSIKDEFDDV</sequence>
<dbReference type="InterPro" id="IPR036390">
    <property type="entry name" value="WH_DNA-bd_sf"/>
</dbReference>
<gene>
    <name evidence="2" type="ORF">A2042_09630</name>
</gene>
<feature type="compositionally biased region" description="Polar residues" evidence="1">
    <location>
        <begin position="497"/>
        <end position="507"/>
    </location>
</feature>
<dbReference type="SUPFAM" id="SSF46785">
    <property type="entry name" value="Winged helix' DNA-binding domain"/>
    <property type="match status" value="1"/>
</dbReference>
<dbReference type="SUPFAM" id="SSF52540">
    <property type="entry name" value="P-loop containing nucleoside triphosphate hydrolases"/>
    <property type="match status" value="1"/>
</dbReference>
<name>A0A1F7RFA1_9BACT</name>
<organism evidence="2 3">
    <name type="scientific">Candidatus Schekmanbacteria bacterium GWA2_38_11</name>
    <dbReference type="NCBI Taxonomy" id="1817876"/>
    <lineage>
        <taxon>Bacteria</taxon>
        <taxon>Candidatus Schekmaniibacteriota</taxon>
    </lineage>
</organism>